<dbReference type="Pfam" id="PF25597">
    <property type="entry name" value="SH3_retrovirus"/>
    <property type="match status" value="1"/>
</dbReference>
<dbReference type="InterPro" id="IPR043502">
    <property type="entry name" value="DNA/RNA_pol_sf"/>
</dbReference>
<dbReference type="GO" id="GO:0003676">
    <property type="term" value="F:nucleic acid binding"/>
    <property type="evidence" value="ECO:0007669"/>
    <property type="project" value="InterPro"/>
</dbReference>
<dbReference type="GO" id="GO:0015074">
    <property type="term" value="P:DNA integration"/>
    <property type="evidence" value="ECO:0007669"/>
    <property type="project" value="InterPro"/>
</dbReference>
<dbReference type="InterPro" id="IPR001584">
    <property type="entry name" value="Integrase_cat-core"/>
</dbReference>
<evidence type="ECO:0000313" key="7">
    <source>
        <dbReference type="EMBL" id="GEU33458.1"/>
    </source>
</evidence>
<dbReference type="PANTHER" id="PTHR42648">
    <property type="entry name" value="TRANSPOSASE, PUTATIVE-RELATED"/>
    <property type="match status" value="1"/>
</dbReference>
<feature type="region of interest" description="Disordered" evidence="4">
    <location>
        <begin position="1490"/>
        <end position="1510"/>
    </location>
</feature>
<feature type="compositionally biased region" description="Polar residues" evidence="4">
    <location>
        <begin position="1400"/>
        <end position="1414"/>
    </location>
</feature>
<dbReference type="InterPro" id="IPR025724">
    <property type="entry name" value="GAG-pre-integrase_dom"/>
</dbReference>
<comment type="caution">
    <text evidence="7">The sequence shown here is derived from an EMBL/GenBank/DDBJ whole genome shotgun (WGS) entry which is preliminary data.</text>
</comment>
<feature type="compositionally biased region" description="Basic and acidic residues" evidence="4">
    <location>
        <begin position="1498"/>
        <end position="1508"/>
    </location>
</feature>
<dbReference type="GO" id="GO:0046872">
    <property type="term" value="F:metal ion binding"/>
    <property type="evidence" value="ECO:0007669"/>
    <property type="project" value="UniProtKB-KW"/>
</dbReference>
<gene>
    <name evidence="7" type="ORF">Tci_005436</name>
</gene>
<sequence>MTSFGYRLNPRYAIKECSSCGTLYTRNCSCSKRNVEDKVLVPKPPKNCVRCAKCGHPVNGPYCQGCALLREKLKEDLVSYFKYFQDTSESSDDSTNIVNASRVPFVVKKDHGVNPPHVDKCCCECDNALDGIFCQQCICKSCGKGAMLNMVTTVHLKLRLSIRSLKQKEKRIEEEQAANARYWKIPACCDDDVEYDSAITPVLSTEETKNSLSMGDEHLDTIPGMESDELIKSSVEDLVPIPSEFEGIPYTMCDVHLVNNPTPLEAKDHFEIVTKSNDDISSSDDDSLYKENIEYVKASPHDSELVSLEAAEIVILEVEEIKNDNLREKLLNVHLLIANIEALKDDPTQSSEFLTKSSSTSPNSFLEETNTFHNSLHEFENFYFDLGKISSGSTTTHYNISLLDYEAFYFDDDHVKEINSGSPTTQYDISLSEYDSFIFDFANEEFADELARIISPPEYDCFYFCNLPDLGELMSILNSGIRENLSTTSVNLPVKDDHSPLLAYVVWIFLAYLTYPVIPPYLHLFGNEDTIFDPGITINRIYSFNHSLSHRLQRIFSKGLLLLVKDLLLLVLVKAARECCWFELRLLDETAAADEKMKNYSKNRYALSFNSYPVAPTTVEQRLALKNELKDQGILLMALPDKHQLKFNIYKDAKSLMEAIKKRFGGNRETKKSNSPQVDNDDLKQIDADDLEEMDLKWQMTMLTMRARRDNALVELRKKFEKAEQERDELKLKLDKFQTSSKNLNVSTPTILVHDMYKSREGYHAVFPSYTGTFMPLKPDLVFYDTPIVNKTIPTVLHVEPSPTKPNIDLSQLNRHSASIIADWVFDLEDEYEGGPMPTQTTPSFVQTFEHVKTPRPFVKPVEHPIPAENLRNDIPKSRGHRHSWNRKACFVCKSLTHLIKDCDYYEKKRVQKPVRNHAMRGNHQLYTRMTHPHPHRHVVPTTVLTRSRLVPLTATRPVTTAVPQTKVQHQRPTKHGVTKAHSPIKRPINLKPSPTHSNFHQKVTTVKATQINAVQCVKGNWVWKPECHVLDHVSRHISASTTLKQFDYTDALGRSKHMTWNISYLSDFEEINGGYIAFGGNPKGGKITGKETTLDESNLCHRRLGHINFKTMNKLVKGNPVRGLPSKVFENNHTCVACKKDKQHRASWIKREFSVARTPQQNGITKRKNKTLIEAARTMLADSLLPISFWAEAVYTTCYVQNMVLVTKPHNKTPYELLLGRTPSIGFMRPFGYPVTILNTLNPLGKFDRKADEGFLVGYSISCKAFRVFNSRTKIVQETLHINFLENQPNVAGSGPTWLFDIDTLTQSMNYQPVVAETQFNSSAGIQEHFDTDPQNTDADATFEVKEPESEVHVSPSSSDKTKKHDDKTKREAKGKTLTGVNAASTPVTTVEPNFTTSTNTFSAAGPSNTAVSPTLGLDGKSSYTDPSQYPDDSDMPTLEDITYPDDEEDVAAEADFYNLETNITVSPILITRVHKDHPVTQIISDLSSAPQTRSMTRMDKEQEPKRVHQALKDPSWIKAIQEEPLQFKMQKVWVLVDLPKGKRAIGSKWVFRSKKDERDIVIRNKAQLVAQGHTQEEGINYKEVFAPVARIEAIRLFLAYASFMGFMVYQMDVKSAFLYGTIEEKVYVCQPPGYEDPDYPDKVYNVVKALYGLHQAPGAWYETLANYLLENDFCKAFEKLMKDKFQMSSMGELTFFLGLQVKQKQDGIFISQDKYVAKIFRKFGLIDEKSADTPIDTETPLLKDPNGEDVDVHTYRYLKGKPHLGLWYPKDSPFNLVAYSDSDYAEASLDMKSTTGDCQFLGCRLISWQCKKQTVVATSSTKAEYVAAASCYAQVLWIQNQLLDYGLIINAVSSKLMMFGMTIDAVHLMLLGHKVSAVGVSYIYFAEEFESFTYTNSHTLPLIIQTLMSISPFFIILTIIMALTFANTSNMIVFLSKSDASEGFEQIIDFLNTSVIHLVSNVDSSSKFYMYPRFLQLMINAQIADLSSHNTKYTSPALTQKVFVNMRRVGKGFSWVDTPLFDGMLVPQQVKDDVAAAAEDEDAANEISAEPFSPSPTPATTPPPQQELIPSQSQKVRNLEQDKIAQAIEITKLKQRVMRRMHPDRGKIVELDADEDVTLEEVDAEKDAEVHEPTEVEEVHKVVFAAKLIIEIVTTATTIINAALVPKASAPRRRRGVIIQDPEEAATESLSVQSEVKSKDKGKGILVEEPKPLKRQAQIEQDEAFARELEAELNANINWNEVIEQVKRKERQDNTIMIYQALKRKPITKAHVRKNMMVYLKNMAGFKMDFFKGMTYTDIRPIFEKHFNSIWAFLEKGKKEIKEEDGKRKSKDDVEELKTHL</sequence>
<feature type="compositionally biased region" description="Pro residues" evidence="4">
    <location>
        <begin position="2055"/>
        <end position="2067"/>
    </location>
</feature>
<dbReference type="InterPro" id="IPR012337">
    <property type="entry name" value="RNaseH-like_sf"/>
</dbReference>
<evidence type="ECO:0000256" key="5">
    <source>
        <dbReference type="SAM" id="Phobius"/>
    </source>
</evidence>
<dbReference type="InterPro" id="IPR057670">
    <property type="entry name" value="SH3_retrovirus"/>
</dbReference>
<keyword evidence="5" id="KW-0472">Membrane</keyword>
<feature type="region of interest" description="Disordered" evidence="4">
    <location>
        <begin position="2038"/>
        <end position="2078"/>
    </location>
</feature>
<dbReference type="SUPFAM" id="SSF53098">
    <property type="entry name" value="Ribonuclease H-like"/>
    <property type="match status" value="1"/>
</dbReference>
<feature type="compositionally biased region" description="Basic residues" evidence="4">
    <location>
        <begin position="969"/>
        <end position="985"/>
    </location>
</feature>
<evidence type="ECO:0000256" key="2">
    <source>
        <dbReference type="ARBA" id="ARBA00022801"/>
    </source>
</evidence>
<keyword evidence="5" id="KW-0812">Transmembrane</keyword>
<accession>A0A6L2J8Z7</accession>
<keyword evidence="5" id="KW-1133">Transmembrane helix</keyword>
<feature type="coiled-coil region" evidence="3">
    <location>
        <begin position="706"/>
        <end position="740"/>
    </location>
</feature>
<feature type="transmembrane region" description="Helical" evidence="5">
    <location>
        <begin position="1908"/>
        <end position="1928"/>
    </location>
</feature>
<evidence type="ECO:0000259" key="6">
    <source>
        <dbReference type="PROSITE" id="PS50994"/>
    </source>
</evidence>
<keyword evidence="3" id="KW-0175">Coiled coil</keyword>
<dbReference type="PANTHER" id="PTHR42648:SF32">
    <property type="entry name" value="RIBONUCLEASE H-LIKE DOMAIN, GAG-PRE-INTEGRASE DOMAIN PROTEIN-RELATED"/>
    <property type="match status" value="1"/>
</dbReference>
<dbReference type="Pfam" id="PF13976">
    <property type="entry name" value="gag_pre-integrs"/>
    <property type="match status" value="1"/>
</dbReference>
<dbReference type="InterPro" id="IPR036397">
    <property type="entry name" value="RNaseH_sf"/>
</dbReference>
<feature type="transmembrane region" description="Helical" evidence="5">
    <location>
        <begin position="1867"/>
        <end position="1888"/>
    </location>
</feature>
<protein>
    <recommendedName>
        <fullName evidence="6">Integrase catalytic domain-containing protein</fullName>
    </recommendedName>
</protein>
<keyword evidence="2" id="KW-0378">Hydrolase</keyword>
<dbReference type="SUPFAM" id="SSF56672">
    <property type="entry name" value="DNA/RNA polymerases"/>
    <property type="match status" value="1"/>
</dbReference>
<feature type="region of interest" description="Disordered" evidence="4">
    <location>
        <begin position="1346"/>
        <end position="1381"/>
    </location>
</feature>
<feature type="region of interest" description="Disordered" evidence="4">
    <location>
        <begin position="2324"/>
        <end position="2343"/>
    </location>
</feature>
<evidence type="ECO:0000256" key="3">
    <source>
        <dbReference type="SAM" id="Coils"/>
    </source>
</evidence>
<organism evidence="7">
    <name type="scientific">Tanacetum cinerariifolium</name>
    <name type="common">Dalmatian daisy</name>
    <name type="synonym">Chrysanthemum cinerariifolium</name>
    <dbReference type="NCBI Taxonomy" id="118510"/>
    <lineage>
        <taxon>Eukaryota</taxon>
        <taxon>Viridiplantae</taxon>
        <taxon>Streptophyta</taxon>
        <taxon>Embryophyta</taxon>
        <taxon>Tracheophyta</taxon>
        <taxon>Spermatophyta</taxon>
        <taxon>Magnoliopsida</taxon>
        <taxon>eudicotyledons</taxon>
        <taxon>Gunneridae</taxon>
        <taxon>Pentapetalae</taxon>
        <taxon>asterids</taxon>
        <taxon>campanulids</taxon>
        <taxon>Asterales</taxon>
        <taxon>Asteraceae</taxon>
        <taxon>Asteroideae</taxon>
        <taxon>Anthemideae</taxon>
        <taxon>Anthemidinae</taxon>
        <taxon>Tanacetum</taxon>
    </lineage>
</organism>
<feature type="region of interest" description="Disordered" evidence="4">
    <location>
        <begin position="962"/>
        <end position="996"/>
    </location>
</feature>
<dbReference type="GO" id="GO:0016787">
    <property type="term" value="F:hydrolase activity"/>
    <property type="evidence" value="ECO:0007669"/>
    <property type="project" value="UniProtKB-KW"/>
</dbReference>
<proteinExistence type="predicted"/>
<feature type="domain" description="Integrase catalytic" evidence="6">
    <location>
        <begin position="1056"/>
        <end position="1223"/>
    </location>
</feature>
<feature type="region of interest" description="Disordered" evidence="4">
    <location>
        <begin position="1400"/>
        <end position="1437"/>
    </location>
</feature>
<evidence type="ECO:0000256" key="1">
    <source>
        <dbReference type="ARBA" id="ARBA00022723"/>
    </source>
</evidence>
<dbReference type="EMBL" id="BKCJ010000467">
    <property type="protein sequence ID" value="GEU33458.1"/>
    <property type="molecule type" value="Genomic_DNA"/>
</dbReference>
<name>A0A6L2J8Z7_TANCI</name>
<dbReference type="Gene3D" id="3.30.420.10">
    <property type="entry name" value="Ribonuclease H-like superfamily/Ribonuclease H"/>
    <property type="match status" value="1"/>
</dbReference>
<reference evidence="7" key="1">
    <citation type="journal article" date="2019" name="Sci. Rep.">
        <title>Draft genome of Tanacetum cinerariifolium, the natural source of mosquito coil.</title>
        <authorList>
            <person name="Yamashiro T."/>
            <person name="Shiraishi A."/>
            <person name="Satake H."/>
            <person name="Nakayama K."/>
        </authorList>
    </citation>
    <scope>NUCLEOTIDE SEQUENCE</scope>
</reference>
<dbReference type="InterPro" id="IPR013103">
    <property type="entry name" value="RVT_2"/>
</dbReference>
<feature type="compositionally biased region" description="Basic and acidic residues" evidence="4">
    <location>
        <begin position="1361"/>
        <end position="1376"/>
    </location>
</feature>
<dbReference type="CDD" id="cd09272">
    <property type="entry name" value="RNase_HI_RT_Ty1"/>
    <property type="match status" value="1"/>
</dbReference>
<dbReference type="PROSITE" id="PS50994">
    <property type="entry name" value="INTEGRASE"/>
    <property type="match status" value="1"/>
</dbReference>
<keyword evidence="1" id="KW-0479">Metal-binding</keyword>
<dbReference type="InterPro" id="IPR039537">
    <property type="entry name" value="Retrotran_Ty1/copia-like"/>
</dbReference>
<evidence type="ECO:0000256" key="4">
    <source>
        <dbReference type="SAM" id="MobiDB-lite"/>
    </source>
</evidence>
<dbReference type="Pfam" id="PF07727">
    <property type="entry name" value="RVT_2"/>
    <property type="match status" value="1"/>
</dbReference>